<dbReference type="FunFam" id="2.10.25.10:FF:000055">
    <property type="entry name" value="alpha-tectorin isoform X1"/>
    <property type="match status" value="1"/>
</dbReference>
<dbReference type="Pfam" id="PF01269">
    <property type="entry name" value="Fibrillarin"/>
    <property type="match status" value="1"/>
</dbReference>
<feature type="domain" description="VWFD" evidence="21">
    <location>
        <begin position="1789"/>
        <end position="1960"/>
    </location>
</feature>
<evidence type="ECO:0000256" key="10">
    <source>
        <dbReference type="ARBA" id="ARBA00022737"/>
    </source>
</evidence>
<accession>A0AAW0H8W5</accession>
<evidence type="ECO:0000256" key="14">
    <source>
        <dbReference type="ARBA" id="ARBA00023157"/>
    </source>
</evidence>
<dbReference type="Gene3D" id="2.10.25.10">
    <property type="entry name" value="Laminin"/>
    <property type="match status" value="5"/>
</dbReference>
<evidence type="ECO:0000256" key="19">
    <source>
        <dbReference type="ARBA" id="ARBA00067534"/>
    </source>
</evidence>
<evidence type="ECO:0000259" key="21">
    <source>
        <dbReference type="PROSITE" id="PS51233"/>
    </source>
</evidence>
<keyword evidence="12" id="KW-0694">RNA-binding</keyword>
<keyword evidence="9" id="KW-0732">Signal</keyword>
<name>A0AAW0H8W5_MYOGA</name>
<organism evidence="22 23">
    <name type="scientific">Myodes glareolus</name>
    <name type="common">Bank vole</name>
    <name type="synonym">Clethrionomys glareolus</name>
    <dbReference type="NCBI Taxonomy" id="447135"/>
    <lineage>
        <taxon>Eukaryota</taxon>
        <taxon>Metazoa</taxon>
        <taxon>Chordata</taxon>
        <taxon>Craniata</taxon>
        <taxon>Vertebrata</taxon>
        <taxon>Euteleostomi</taxon>
        <taxon>Mammalia</taxon>
        <taxon>Eutheria</taxon>
        <taxon>Euarchontoglires</taxon>
        <taxon>Glires</taxon>
        <taxon>Rodentia</taxon>
        <taxon>Myomorpha</taxon>
        <taxon>Muroidea</taxon>
        <taxon>Cricetidae</taxon>
        <taxon>Arvicolinae</taxon>
        <taxon>Myodes</taxon>
    </lineage>
</organism>
<evidence type="ECO:0000256" key="4">
    <source>
        <dbReference type="ARBA" id="ARBA00022525"/>
    </source>
</evidence>
<comment type="caution">
    <text evidence="22">The sequence shown here is derived from an EMBL/GenBank/DDBJ whole genome shotgun (WGS) entry which is preliminary data.</text>
</comment>
<sequence length="2712" mass="293757">MVSGKARCVAESTAVCRAQGDPHYTTFDGRRYDMMGTCSYTMAELHSTKNSLLAFKVEAKNEHRGTNKVSYVRFVTVHAYNHTVSLSYGEIGIARIDYQYSSLPASLRGGRLRVYQSGTRGMIELDFGLLVTFDWDCQLTVSLPKRFQDQVWGLCGNYNGDPADDFRMPDGKPTSDVLNFTKSWKLDNGDPLCDDGCYGNCPSCTTSQSELFKGDIFCGMLTLPMGPFADCHNFLDPQPFLEECVYDMCVTGGERLTLCHGLSAYARACVDLGISVREWRSRTNCPLTCPANSHYELCSPACPASCNSEAVPANCSGRPCVEGCVCLPGFVVNRGHCVPVSSCGCTYQGRLLAPGQEVFADNSCQRRCTCDAATLKVICRDTSGCLPGERCGVQDGFLGCYPEYFRSCGASGDPHYRSLDMRNYNFMGTCSYMLTTACGQHPSLPDFKVIMENERRGSQSVSFVHSVQLEAYGVKLEVPRDYPGKVLMDGIIHYLPFQAAGGKIVAFRQGKYAVLRTNFGLTVSFNWDTHVTAKVPSNYAKAVCGLCGNFNGDPRDDLGLQSKGEALDPRDFGKKWLVTMKSGCRTDEQLLCPNMNSEIVAQNRKKCKILRDRDGQFRECWKVPAFNSAFIECIYDSCRMPGQTKPLCDVLATYTAICQAEGVTVYPWRSEKLCPMNCPPHSHYELCQRGCPLTCGDLPVPGGCGSDCHEACVCDEGFVLSGETCIPLSSCGCLYQGVYHHAGDDFYPGPECNSICHCHKGGLVSCQASYCSPQEICKVSYGILRCVAVDSATCRVSGTSHYTTFDGRHFDFMGTSVYVLAQTCWTRPGLQPFTVLQENAVWGNEQVAVTEMVTVQVANYTLQLVQNQWKVKVNGVTTKMPVILDGGSVQAFQHGLDVVIKTRFGLHVSYDLNSNVRVTIPHNYYKHMCGMCGDYNEDPKNDFQKSDGSQAVSPSELGNSWEKTVPGSSSKPQPACKPGQDCKPKCSPTMEKKYHDNQFCGLLTNLTGPLADCHKLIDPQDPLKDCVFDLCLGGGNLSILCSSIHAYVSACQAAGGHVKPWRTKTFCPMQCPAHSHYEICADTCSLGCSTITTPIECLDTCSEGCECDTDYLQSITGCVPMEKCGCHHNGVYYEPEESVLIESCQQQCVCHSGEGMVCKDHSCNPGQTRAKVFTCRSQETCTEKGGKAREPGQPAVSSVKKVTVTTYNTSITIHKKEIGRVHVPEDRVEEYEGPGYCGPLAPDTVGPFTSCHAHVPPEDFFKAACWMSAWAVKSRHTMPVTGCLCCCLPAAGIQIKDWRTQADCASCPPPARHTTPAACDGPCVEGCQCDQGFVLSAEECVPLNSGCGCWVNGTYHEAGTEFWTDASCSERCRCGPGGESLVCMSASCRPDEKCALLPSGQLSCQPTSIAECIVLGDPHYITLDGHQFEFQGTCEYLLSAPCHAPPAGTENFNVTVVNEHRGSQAVSYTRSVTLNIYGLSLTLSARWPRQLQVNGEMIMLPFELDSRLLVHMSGTGLVVNTTWGLSLAFEDNFLRLHVPAAYAGALCGLCGNYNKNPNDDETAVRKPESWKVGGAPGCDQCMNGQCPQPCTPEQREPFRGPNACGIITAPAGPLAPCHSLVPPTQYFEACLLDACQVQGHPGGLCPAVASYVAACQDARAHLGEWRKPDFCPIQCPANSHYQLCGDSCPVSCPSLSAPEGCETTCREGCACDSGFVLSGDTCVPVGQCGCLYNGRYYQLGATFYPGPECEWLCECKSDGQVTCQIESCGIHEECRLVDGVRACHPKSSKLMMVLNGIHYVTPDGLVYDLYGSCSYILAQVCHPKPGDEEFSIVLEKNLSGEPQRVVVTVAGHVVVLARGPQVTVDSEAVNLPVVVGSMFITVESQNMFFQTKRGLKVLFNGDTHILLSIPSPFRGRICGLSGNFNGNWSDDFALSSGAIATSAEAFGASWRAPGSSLGCGEGCGAQGCPVCSAKERETHEKNEACGLMRNPQGPFAACNQVLSPLEYFRQCVYDLCAHKGRKAYLCHSLAAYTAACQAAGATVQPWRTKDFCPLQCPAHSHYSVCARSCQGSCAALAGLTQCTTQCFEGFECDDHFLLSQGVCIPAQHCGCTYNGHYMPVNSSLMTSDCSERCFCSPSTGLTCYPTGCSHGHVCEIRAGVRNCWPAKGLCSLSVKANLITFDGVHNAISSPGVYELSFRCPGLQKTVPWYRVVADVQSCNGTNKIVDKVHIFFQDGLVTVTRSNGVWVNGLRVDLPTNVLTSVSVRKLSDGSMFVRQKAGVQVQLGIDGHLDVMVGDDHAALLCGACGNFDGYQNNDVRKCQGKTPMEKWRARDFSPCFLPTVGDMDDDGIYDECLLGEDGGAHVWGTAASPGVGGHEDLRAGEVSAPVGVALVAEEALVVTEAVEEDEADEGALAEDEEALVEAVVEVEVEASGDEEVEEEVDELSLAGGGFQSGGGRGRGGGRGGKRGNQSGKNVMVEPHRHEGVFICRGKEDALVTKNLVPGESVYGEKRVSISEGDDKIEYRAWNPFRSKLAAAILGGVDQIHIKPGAKVLYLGAASGTTVSHVSDIVGPDGLVYAVEFSHRSGRDLINLAKKRTNIIPVIEDARHPHKYRMLIAMVDVIFADVAQPDQTRIVALNAHTFLRNGGHFVISIKANCIDSTASAEAVFASEVKKMQQENMKPQEQLTLEPYERDHAVVVGVYRPPPKVKN</sequence>
<evidence type="ECO:0000256" key="12">
    <source>
        <dbReference type="ARBA" id="ARBA00022884"/>
    </source>
</evidence>
<dbReference type="InterPro" id="IPR020813">
    <property type="entry name" value="Fibrillarin_CS"/>
</dbReference>
<dbReference type="Pfam" id="PF12714">
    <property type="entry name" value="TILa"/>
    <property type="match status" value="4"/>
</dbReference>
<comment type="similarity">
    <text evidence="3">Belongs to the methyltransferase superfamily. Fibrillarin family.</text>
</comment>
<dbReference type="CDD" id="cd19941">
    <property type="entry name" value="TIL"/>
    <property type="match status" value="6"/>
</dbReference>
<dbReference type="InterPro" id="IPR014853">
    <property type="entry name" value="VWF/SSPO/ZAN-like_Cys-rich_dom"/>
</dbReference>
<protein>
    <recommendedName>
        <fullName evidence="19">Mucin-2</fullName>
    </recommendedName>
</protein>
<dbReference type="InterPro" id="IPR029063">
    <property type="entry name" value="SAM-dependent_MTases_sf"/>
</dbReference>
<dbReference type="InterPro" id="IPR001846">
    <property type="entry name" value="VWF_type-D"/>
</dbReference>
<feature type="domain" description="VWFD" evidence="21">
    <location>
        <begin position="406"/>
        <end position="585"/>
    </location>
</feature>
<dbReference type="InterPro" id="IPR002919">
    <property type="entry name" value="TIL_dom"/>
</dbReference>
<feature type="domain" description="VWFD" evidence="21">
    <location>
        <begin position="792"/>
        <end position="969"/>
    </location>
</feature>
<keyword evidence="8" id="KW-0949">S-adenosyl-L-methionine</keyword>
<dbReference type="PANTHER" id="PTHR11339:SF373">
    <property type="entry name" value="VWFD DOMAIN-CONTAINING PROTEIN"/>
    <property type="match status" value="1"/>
</dbReference>
<comment type="subunit">
    <text evidence="18">Homomultimer; disulfide-linked. The N- and C-terminus mediate their assembly into higher order structures to form filaments. The CTCK domains of two polypeptides associate in the endoplasmic reticulum to generate intermolecularly disulfide-bonded dimers. These dimers progress to the Golgi apparatus, which is a more acidic environment than the endoplasmic reticulum. Under acidic conditions, the N-termini form non-covalent intermolecular interactions that juxtapose assemblies of the third VWD domain (VWD3) from different CTCK-linked dimers. The VWD3 assemblies then become disulfide bonded to one another to produce long, disulfide-linked polymers that remain highly compact until secretion. Interacts with FCGBP. Interacts with AGR2; disulfide-linked.</text>
</comment>
<evidence type="ECO:0000256" key="1">
    <source>
        <dbReference type="ARBA" id="ARBA00004604"/>
    </source>
</evidence>
<dbReference type="SMART" id="SM00214">
    <property type="entry name" value="VWC"/>
    <property type="match status" value="3"/>
</dbReference>
<dbReference type="InterPro" id="IPR025615">
    <property type="entry name" value="TILa_dom"/>
</dbReference>
<dbReference type="InterPro" id="IPR001007">
    <property type="entry name" value="VWF_dom"/>
</dbReference>
<dbReference type="EMBL" id="JBBHLL010000766">
    <property type="protein sequence ID" value="KAK7797840.1"/>
    <property type="molecule type" value="Genomic_DNA"/>
</dbReference>
<dbReference type="SMART" id="SM01206">
    <property type="entry name" value="Fibrillarin"/>
    <property type="match status" value="1"/>
</dbReference>
<dbReference type="FunFam" id="2.10.25.10:FF:000153">
    <property type="entry name" value="MUC5B isoform 1"/>
    <property type="match status" value="2"/>
</dbReference>
<dbReference type="InterPro" id="IPR000692">
    <property type="entry name" value="Fibrillarin"/>
</dbReference>
<feature type="region of interest" description="Disordered" evidence="20">
    <location>
        <begin position="2445"/>
        <end position="2476"/>
    </location>
</feature>
<keyword evidence="5" id="KW-0698">rRNA processing</keyword>
<dbReference type="SUPFAM" id="SSF53335">
    <property type="entry name" value="S-adenosyl-L-methionine-dependent methyltransferases"/>
    <property type="match status" value="1"/>
</dbReference>
<dbReference type="GO" id="GO:0003723">
    <property type="term" value="F:RNA binding"/>
    <property type="evidence" value="ECO:0007669"/>
    <property type="project" value="UniProtKB-KW"/>
</dbReference>
<gene>
    <name evidence="22" type="ORF">U0070_009084</name>
</gene>
<evidence type="ECO:0000313" key="23">
    <source>
        <dbReference type="Proteomes" id="UP001488838"/>
    </source>
</evidence>
<dbReference type="Gene3D" id="3.30.200.20">
    <property type="entry name" value="Phosphorylase Kinase, domain 1"/>
    <property type="match status" value="1"/>
</dbReference>
<dbReference type="SMART" id="SM00832">
    <property type="entry name" value="C8"/>
    <property type="match status" value="6"/>
</dbReference>
<feature type="compositionally biased region" description="Polar residues" evidence="20">
    <location>
        <begin position="946"/>
        <end position="972"/>
    </location>
</feature>
<dbReference type="PANTHER" id="PTHR11339">
    <property type="entry name" value="EXTRACELLULAR MATRIX GLYCOPROTEIN RELATED"/>
    <property type="match status" value="1"/>
</dbReference>
<dbReference type="GO" id="GO:1990904">
    <property type="term" value="C:ribonucleoprotein complex"/>
    <property type="evidence" value="ECO:0007669"/>
    <property type="project" value="UniProtKB-KW"/>
</dbReference>
<evidence type="ECO:0000256" key="17">
    <source>
        <dbReference type="ARBA" id="ARBA00023274"/>
    </source>
</evidence>
<proteinExistence type="inferred from homology"/>
<dbReference type="FunFam" id="2.10.25.10:FF:000674">
    <property type="entry name" value="Mucin-2"/>
    <property type="match status" value="1"/>
</dbReference>
<dbReference type="PRINTS" id="PR00052">
    <property type="entry name" value="FIBRILLARIN"/>
</dbReference>
<evidence type="ECO:0000256" key="5">
    <source>
        <dbReference type="ARBA" id="ARBA00022552"/>
    </source>
</evidence>
<keyword evidence="16" id="KW-0539">Nucleus</keyword>
<dbReference type="Gene3D" id="3.40.50.150">
    <property type="entry name" value="Vaccinia Virus protein VP39"/>
    <property type="match status" value="1"/>
</dbReference>
<dbReference type="Pfam" id="PF00094">
    <property type="entry name" value="VWD"/>
    <property type="match status" value="6"/>
</dbReference>
<evidence type="ECO:0000256" key="11">
    <source>
        <dbReference type="ARBA" id="ARBA00022813"/>
    </source>
</evidence>
<evidence type="ECO:0000256" key="6">
    <source>
        <dbReference type="ARBA" id="ARBA00022603"/>
    </source>
</evidence>
<dbReference type="FunFam" id="3.30.200.20:FF:000056">
    <property type="entry name" value="Fibrillarin like 1"/>
    <property type="match status" value="1"/>
</dbReference>
<keyword evidence="23" id="KW-1185">Reference proteome</keyword>
<evidence type="ECO:0000256" key="18">
    <source>
        <dbReference type="ARBA" id="ARBA00064609"/>
    </source>
</evidence>
<dbReference type="GO" id="GO:0070701">
    <property type="term" value="C:mucus layer"/>
    <property type="evidence" value="ECO:0007669"/>
    <property type="project" value="UniProtKB-ARBA"/>
</dbReference>
<dbReference type="GO" id="GO:0008168">
    <property type="term" value="F:methyltransferase activity"/>
    <property type="evidence" value="ECO:0007669"/>
    <property type="project" value="UniProtKB-KW"/>
</dbReference>
<dbReference type="SMART" id="SM00216">
    <property type="entry name" value="VWD"/>
    <property type="match status" value="6"/>
</dbReference>
<dbReference type="HAMAP" id="MF_00351">
    <property type="entry name" value="RNA_methyltransf_FlpA"/>
    <property type="match status" value="1"/>
</dbReference>
<keyword evidence="7" id="KW-0808">Transferase</keyword>
<evidence type="ECO:0000256" key="8">
    <source>
        <dbReference type="ARBA" id="ARBA00022691"/>
    </source>
</evidence>
<evidence type="ECO:0000256" key="7">
    <source>
        <dbReference type="ARBA" id="ARBA00022679"/>
    </source>
</evidence>
<feature type="region of interest" description="Disordered" evidence="20">
    <location>
        <begin position="940"/>
        <end position="980"/>
    </location>
</feature>
<feature type="compositionally biased region" description="Gly residues" evidence="20">
    <location>
        <begin position="2449"/>
        <end position="2465"/>
    </location>
</feature>
<keyword evidence="6" id="KW-0489">Methyltransferase</keyword>
<evidence type="ECO:0000256" key="16">
    <source>
        <dbReference type="ARBA" id="ARBA00023242"/>
    </source>
</evidence>
<evidence type="ECO:0000256" key="20">
    <source>
        <dbReference type="SAM" id="MobiDB-lite"/>
    </source>
</evidence>
<keyword evidence="4" id="KW-0964">Secreted</keyword>
<keyword evidence="10" id="KW-0677">Repeat</keyword>
<dbReference type="FunFam" id="3.40.50.150:FF:000001">
    <property type="entry name" value="Fibrillarin like 1"/>
    <property type="match status" value="1"/>
</dbReference>
<evidence type="ECO:0000256" key="9">
    <source>
        <dbReference type="ARBA" id="ARBA00022729"/>
    </source>
</evidence>
<dbReference type="PROSITE" id="PS51233">
    <property type="entry name" value="VWFD"/>
    <property type="match status" value="6"/>
</dbReference>
<evidence type="ECO:0000256" key="2">
    <source>
        <dbReference type="ARBA" id="ARBA00004613"/>
    </source>
</evidence>
<reference evidence="22 23" key="1">
    <citation type="journal article" date="2023" name="bioRxiv">
        <title>Conserved and derived expression patterns and positive selection on dental genes reveal complex evolutionary context of ever-growing rodent molars.</title>
        <authorList>
            <person name="Calamari Z.T."/>
            <person name="Song A."/>
            <person name="Cohen E."/>
            <person name="Akter M."/>
            <person name="Roy R.D."/>
            <person name="Hallikas O."/>
            <person name="Christensen M.M."/>
            <person name="Li P."/>
            <person name="Marangoni P."/>
            <person name="Jernvall J."/>
            <person name="Klein O.D."/>
        </authorList>
    </citation>
    <scope>NUCLEOTIDE SEQUENCE [LARGE SCALE GENOMIC DNA]</scope>
    <source>
        <strain evidence="22">V071</strain>
    </source>
</reference>
<dbReference type="SUPFAM" id="SSF57567">
    <property type="entry name" value="Serine protease inhibitors"/>
    <property type="match status" value="5"/>
</dbReference>
<dbReference type="InterPro" id="IPR036084">
    <property type="entry name" value="Ser_inhib-like_sf"/>
</dbReference>
<keyword evidence="13" id="KW-0186">Copper</keyword>
<feature type="domain" description="VWFD" evidence="21">
    <location>
        <begin position="2168"/>
        <end position="2339"/>
    </location>
</feature>
<comment type="subcellular location">
    <subcellularLocation>
        <location evidence="1">Nucleus</location>
        <location evidence="1">Nucleolus</location>
    </subcellularLocation>
    <subcellularLocation>
        <location evidence="2">Secreted</location>
    </subcellularLocation>
</comment>
<keyword evidence="14" id="KW-1015">Disulfide bond</keyword>
<dbReference type="SMART" id="SM00215">
    <property type="entry name" value="VWC_out"/>
    <property type="match status" value="2"/>
</dbReference>
<evidence type="ECO:0000313" key="22">
    <source>
        <dbReference type="EMBL" id="KAK7797840.1"/>
    </source>
</evidence>
<dbReference type="Pfam" id="PF08742">
    <property type="entry name" value="C8"/>
    <property type="match status" value="5"/>
</dbReference>
<dbReference type="InterPro" id="IPR050780">
    <property type="entry name" value="Mucin_vWF_Thrombospondin_sf"/>
</dbReference>
<dbReference type="Proteomes" id="UP001488838">
    <property type="component" value="Unassembled WGS sequence"/>
</dbReference>
<feature type="domain" description="VWFD" evidence="21">
    <location>
        <begin position="1410"/>
        <end position="1587"/>
    </location>
</feature>
<keyword evidence="17" id="KW-0687">Ribonucleoprotein</keyword>
<evidence type="ECO:0000256" key="15">
    <source>
        <dbReference type="ARBA" id="ARBA00023180"/>
    </source>
</evidence>
<keyword evidence="15" id="KW-0325">Glycoprotein</keyword>
<keyword evidence="11" id="KW-0068">Autocatalytic cleavage</keyword>
<dbReference type="NCBIfam" id="NF003276">
    <property type="entry name" value="PRK04266.1-2"/>
    <property type="match status" value="1"/>
</dbReference>
<dbReference type="Pfam" id="PF01826">
    <property type="entry name" value="TIL"/>
    <property type="match status" value="6"/>
</dbReference>
<dbReference type="GO" id="GO:0006364">
    <property type="term" value="P:rRNA processing"/>
    <property type="evidence" value="ECO:0007669"/>
    <property type="project" value="UniProtKB-KW"/>
</dbReference>
<dbReference type="GO" id="GO:0032259">
    <property type="term" value="P:methylation"/>
    <property type="evidence" value="ECO:0007669"/>
    <property type="project" value="UniProtKB-KW"/>
</dbReference>
<evidence type="ECO:0000256" key="13">
    <source>
        <dbReference type="ARBA" id="ARBA00023008"/>
    </source>
</evidence>
<dbReference type="GO" id="GO:0005730">
    <property type="term" value="C:nucleolus"/>
    <property type="evidence" value="ECO:0007669"/>
    <property type="project" value="UniProtKB-SubCell"/>
</dbReference>
<feature type="domain" description="VWFD" evidence="21">
    <location>
        <begin position="14"/>
        <end position="194"/>
    </location>
</feature>
<evidence type="ECO:0000256" key="3">
    <source>
        <dbReference type="ARBA" id="ARBA00010632"/>
    </source>
</evidence>
<dbReference type="PROSITE" id="PS00566">
    <property type="entry name" value="FIBRILLARIN"/>
    <property type="match status" value="1"/>
</dbReference>